<feature type="compositionally biased region" description="Basic and acidic residues" evidence="1">
    <location>
        <begin position="199"/>
        <end position="214"/>
    </location>
</feature>
<comment type="caution">
    <text evidence="2">The sequence shown here is derived from an EMBL/GenBank/DDBJ whole genome shotgun (WGS) entry which is preliminary data.</text>
</comment>
<proteinExistence type="predicted"/>
<gene>
    <name evidence="2" type="ORF">CBR_g30643</name>
</gene>
<dbReference type="Gramene" id="GBG80276">
    <property type="protein sequence ID" value="GBG80276"/>
    <property type="gene ID" value="CBR_g30643"/>
</dbReference>
<feature type="compositionally biased region" description="Acidic residues" evidence="1">
    <location>
        <begin position="136"/>
        <end position="162"/>
    </location>
</feature>
<keyword evidence="3" id="KW-1185">Reference proteome</keyword>
<evidence type="ECO:0000313" key="3">
    <source>
        <dbReference type="Proteomes" id="UP000265515"/>
    </source>
</evidence>
<evidence type="ECO:0000313" key="2">
    <source>
        <dbReference type="EMBL" id="GBG80276.1"/>
    </source>
</evidence>
<name>A0A388LD93_CHABU</name>
<organism evidence="2 3">
    <name type="scientific">Chara braunii</name>
    <name type="common">Braun's stonewort</name>
    <dbReference type="NCBI Taxonomy" id="69332"/>
    <lineage>
        <taxon>Eukaryota</taxon>
        <taxon>Viridiplantae</taxon>
        <taxon>Streptophyta</taxon>
        <taxon>Charophyceae</taxon>
        <taxon>Charales</taxon>
        <taxon>Characeae</taxon>
        <taxon>Chara</taxon>
    </lineage>
</organism>
<feature type="region of interest" description="Disordered" evidence="1">
    <location>
        <begin position="136"/>
        <end position="267"/>
    </location>
</feature>
<protein>
    <submittedName>
        <fullName evidence="2">Uncharacterized protein</fullName>
    </submittedName>
</protein>
<sequence>MRRSLCLVEIRLKWTRDNIHPVANEDVELLIIQVWRTAVEGDLLGFVFESLEAGHRQLIVREILILLTQLLDDLPIDIVLHCDENPAPRILPRTLTPYLQWSACLEGGEDNYSYPSHGNYLNPTGIVDLLFVDRTSEEEKEEEDEEEEEGDESEDTPEEDEYYSEHSEYESGAISEEEEEESEEEEAGQVRTQEEDPAATERRRAEIAKGKRTSEQAAGTDLPIPDDPTRDPEPPTEEDECCAAETSSAPTRRQRSRSPSPSPHPSV</sequence>
<evidence type="ECO:0000256" key="1">
    <source>
        <dbReference type="SAM" id="MobiDB-lite"/>
    </source>
</evidence>
<dbReference type="EMBL" id="BFEA01000341">
    <property type="protein sequence ID" value="GBG80276.1"/>
    <property type="molecule type" value="Genomic_DNA"/>
</dbReference>
<dbReference type="AlphaFoldDB" id="A0A388LD93"/>
<feature type="compositionally biased region" description="Acidic residues" evidence="1">
    <location>
        <begin position="175"/>
        <end position="187"/>
    </location>
</feature>
<accession>A0A388LD93</accession>
<reference evidence="2 3" key="1">
    <citation type="journal article" date="2018" name="Cell">
        <title>The Chara Genome: Secondary Complexity and Implications for Plant Terrestrialization.</title>
        <authorList>
            <person name="Nishiyama T."/>
            <person name="Sakayama H."/>
            <person name="Vries J.D."/>
            <person name="Buschmann H."/>
            <person name="Saint-Marcoux D."/>
            <person name="Ullrich K.K."/>
            <person name="Haas F.B."/>
            <person name="Vanderstraeten L."/>
            <person name="Becker D."/>
            <person name="Lang D."/>
            <person name="Vosolsobe S."/>
            <person name="Rombauts S."/>
            <person name="Wilhelmsson P.K.I."/>
            <person name="Janitza P."/>
            <person name="Kern R."/>
            <person name="Heyl A."/>
            <person name="Rumpler F."/>
            <person name="Villalobos L.I.A.C."/>
            <person name="Clay J.M."/>
            <person name="Skokan R."/>
            <person name="Toyoda A."/>
            <person name="Suzuki Y."/>
            <person name="Kagoshima H."/>
            <person name="Schijlen E."/>
            <person name="Tajeshwar N."/>
            <person name="Catarino B."/>
            <person name="Hetherington A.J."/>
            <person name="Saltykova A."/>
            <person name="Bonnot C."/>
            <person name="Breuninger H."/>
            <person name="Symeonidi A."/>
            <person name="Radhakrishnan G.V."/>
            <person name="Van Nieuwerburgh F."/>
            <person name="Deforce D."/>
            <person name="Chang C."/>
            <person name="Karol K.G."/>
            <person name="Hedrich R."/>
            <person name="Ulvskov P."/>
            <person name="Glockner G."/>
            <person name="Delwiche C.F."/>
            <person name="Petrasek J."/>
            <person name="Van de Peer Y."/>
            <person name="Friml J."/>
            <person name="Beilby M."/>
            <person name="Dolan L."/>
            <person name="Kohara Y."/>
            <person name="Sugano S."/>
            <person name="Fujiyama A."/>
            <person name="Delaux P.-M."/>
            <person name="Quint M."/>
            <person name="TheiBen G."/>
            <person name="Hagemann M."/>
            <person name="Harholt J."/>
            <person name="Dunand C."/>
            <person name="Zachgo S."/>
            <person name="Langdale J."/>
            <person name="Maumus F."/>
            <person name="Straeten D.V.D."/>
            <person name="Gould S.B."/>
            <person name="Rensing S.A."/>
        </authorList>
    </citation>
    <scope>NUCLEOTIDE SEQUENCE [LARGE SCALE GENOMIC DNA]</scope>
    <source>
        <strain evidence="2 3">S276</strain>
    </source>
</reference>
<dbReference type="Proteomes" id="UP000265515">
    <property type="component" value="Unassembled WGS sequence"/>
</dbReference>